<comment type="caution">
    <text evidence="2">The sequence shown here is derived from an EMBL/GenBank/DDBJ whole genome shotgun (WGS) entry which is preliminary data.</text>
</comment>
<reference evidence="2 3" key="1">
    <citation type="submission" date="2019-09" db="EMBL/GenBank/DDBJ databases">
        <title>Phylogeny of genus Pseudoclavibacter and closely related genus.</title>
        <authorList>
            <person name="Li Y."/>
        </authorList>
    </citation>
    <scope>NUCLEOTIDE SEQUENCE [LARGE SCALE GENOMIC DNA]</scope>
    <source>
        <strain evidence="2 3">EGI 60007</strain>
    </source>
</reference>
<evidence type="ECO:0000313" key="2">
    <source>
        <dbReference type="EMBL" id="KAB1649077.1"/>
    </source>
</evidence>
<dbReference type="OrthoDB" id="1188001at2"/>
<dbReference type="GO" id="GO:0004721">
    <property type="term" value="F:phosphoprotein phosphatase activity"/>
    <property type="evidence" value="ECO:0007669"/>
    <property type="project" value="InterPro"/>
</dbReference>
<dbReference type="Pfam" id="PF13350">
    <property type="entry name" value="Y_phosphatase3"/>
    <property type="match status" value="1"/>
</dbReference>
<sequence length="400" mass="42926">MTDNAAHAGSTPGVAQESPERVAPIFSHQADARCGRSRRAVGGLGGGEESRAAARNRGERVRGASDYATIEGVTDAAAPTPAAATDRATPAPDPAAMGDRPDSRPAERPDEFDPVPSRPDAGAPAAPAKPHAPEPQAHPEPLRRSPRAVDWDGFYNARDLGGLPTRDGGVTLTGAFVRSADLRFATEAGLEAAREAGVRTVVDLRNAFETRPVARSAWEERANAYRVPATREAELPDGVFGIRVPLDNTSDRVFWDRMREERRLGNPRFFRPVIEQQPQRVVAVLRAIAASPDAVVYHCAVGRDRTGLVTFALLSLADVEPEAIADDYAESAEELGPFFSRLDFPDPKEVIEASLAEHGLTVRTAVLEELDGFDPWTALTRAGLTEAELQGLRARLRGGG</sequence>
<dbReference type="SUPFAM" id="SSF52799">
    <property type="entry name" value="(Phosphotyrosine protein) phosphatases II"/>
    <property type="match status" value="1"/>
</dbReference>
<evidence type="ECO:0000256" key="1">
    <source>
        <dbReference type="SAM" id="MobiDB-lite"/>
    </source>
</evidence>
<gene>
    <name evidence="2" type="ORF">F8O04_01995</name>
</gene>
<keyword evidence="3" id="KW-1185">Reference proteome</keyword>
<proteinExistence type="predicted"/>
<organism evidence="2 3">
    <name type="scientific">Pseudoclavibacter endophyticus</name>
    <dbReference type="NCBI Taxonomy" id="1778590"/>
    <lineage>
        <taxon>Bacteria</taxon>
        <taxon>Bacillati</taxon>
        <taxon>Actinomycetota</taxon>
        <taxon>Actinomycetes</taxon>
        <taxon>Micrococcales</taxon>
        <taxon>Microbacteriaceae</taxon>
        <taxon>Pseudoclavibacter</taxon>
    </lineage>
</organism>
<dbReference type="InterPro" id="IPR029021">
    <property type="entry name" value="Prot-tyrosine_phosphatase-like"/>
</dbReference>
<feature type="compositionally biased region" description="Low complexity" evidence="1">
    <location>
        <begin position="118"/>
        <end position="129"/>
    </location>
</feature>
<protein>
    <submittedName>
        <fullName evidence="2">Tyrosine-protein phosphatase</fullName>
    </submittedName>
</protein>
<name>A0A6H9WQ08_9MICO</name>
<feature type="compositionally biased region" description="Basic and acidic residues" evidence="1">
    <location>
        <begin position="99"/>
        <end position="111"/>
    </location>
</feature>
<dbReference type="EMBL" id="WBJY01000001">
    <property type="protein sequence ID" value="KAB1649077.1"/>
    <property type="molecule type" value="Genomic_DNA"/>
</dbReference>
<dbReference type="AlphaFoldDB" id="A0A6H9WQ08"/>
<feature type="compositionally biased region" description="Basic and acidic residues" evidence="1">
    <location>
        <begin position="48"/>
        <end position="63"/>
    </location>
</feature>
<dbReference type="Proteomes" id="UP000431744">
    <property type="component" value="Unassembled WGS sequence"/>
</dbReference>
<accession>A0A6H9WQ08</accession>
<feature type="region of interest" description="Disordered" evidence="1">
    <location>
        <begin position="1"/>
        <end position="148"/>
    </location>
</feature>
<evidence type="ECO:0000313" key="3">
    <source>
        <dbReference type="Proteomes" id="UP000431744"/>
    </source>
</evidence>
<feature type="compositionally biased region" description="Low complexity" evidence="1">
    <location>
        <begin position="74"/>
        <end position="96"/>
    </location>
</feature>
<dbReference type="InterPro" id="IPR026893">
    <property type="entry name" value="Tyr/Ser_Pase_IphP-type"/>
</dbReference>
<dbReference type="Gene3D" id="3.90.190.10">
    <property type="entry name" value="Protein tyrosine phosphatase superfamily"/>
    <property type="match status" value="1"/>
</dbReference>